<evidence type="ECO:0000256" key="3">
    <source>
        <dbReference type="ARBA" id="ARBA00022490"/>
    </source>
</evidence>
<evidence type="ECO:0000313" key="6">
    <source>
        <dbReference type="Proteomes" id="UP001597045"/>
    </source>
</evidence>
<evidence type="ECO:0000256" key="1">
    <source>
        <dbReference type="ARBA" id="ARBA00004496"/>
    </source>
</evidence>
<accession>A0ABW3M8N2</accession>
<organism evidence="5 6">
    <name type="scientific">Kibdelosporangium lantanae</name>
    <dbReference type="NCBI Taxonomy" id="1497396"/>
    <lineage>
        <taxon>Bacteria</taxon>
        <taxon>Bacillati</taxon>
        <taxon>Actinomycetota</taxon>
        <taxon>Actinomycetes</taxon>
        <taxon>Pseudonocardiales</taxon>
        <taxon>Pseudonocardiaceae</taxon>
        <taxon>Kibdelosporangium</taxon>
    </lineage>
</organism>
<evidence type="ECO:0000256" key="4">
    <source>
        <dbReference type="ARBA" id="ARBA00023186"/>
    </source>
</evidence>
<dbReference type="Pfam" id="PF14011">
    <property type="entry name" value="ESX-1_EspG"/>
    <property type="match status" value="1"/>
</dbReference>
<proteinExistence type="inferred from homology"/>
<reference evidence="6" key="1">
    <citation type="journal article" date="2019" name="Int. J. Syst. Evol. Microbiol.">
        <title>The Global Catalogue of Microorganisms (GCM) 10K type strain sequencing project: providing services to taxonomists for standard genome sequencing and annotation.</title>
        <authorList>
            <consortium name="The Broad Institute Genomics Platform"/>
            <consortium name="The Broad Institute Genome Sequencing Center for Infectious Disease"/>
            <person name="Wu L."/>
            <person name="Ma J."/>
        </authorList>
    </citation>
    <scope>NUCLEOTIDE SEQUENCE [LARGE SCALE GENOMIC DNA]</scope>
    <source>
        <strain evidence="6">JCM 31486</strain>
    </source>
</reference>
<evidence type="ECO:0000256" key="2">
    <source>
        <dbReference type="ARBA" id="ARBA00006411"/>
    </source>
</evidence>
<name>A0ABW3M8N2_9PSEU</name>
<dbReference type="InterPro" id="IPR025734">
    <property type="entry name" value="EspG"/>
</dbReference>
<sequence>MQPRPSRLITATILLALAATTGPTPRADLRKVLDIAGMESTGSGELWVAVRDDLGRRRQITYPLRYADTTSGRYLVTMSESGEVWLLVAPASRHDVAVRLRNLYQEIANPDK</sequence>
<protein>
    <submittedName>
        <fullName evidence="5">ESX secretion-associated protein EspG</fullName>
    </submittedName>
</protein>
<gene>
    <name evidence="5" type="ORF">ACFQ1S_16155</name>
</gene>
<keyword evidence="3" id="KW-0963">Cytoplasm</keyword>
<keyword evidence="6" id="KW-1185">Reference proteome</keyword>
<dbReference type="EMBL" id="JBHTIS010000868">
    <property type="protein sequence ID" value="MFD1046968.1"/>
    <property type="molecule type" value="Genomic_DNA"/>
</dbReference>
<dbReference type="Proteomes" id="UP001597045">
    <property type="component" value="Unassembled WGS sequence"/>
</dbReference>
<comment type="subcellular location">
    <subcellularLocation>
        <location evidence="1">Cytoplasm</location>
    </subcellularLocation>
</comment>
<comment type="caution">
    <text evidence="5">The sequence shown here is derived from an EMBL/GenBank/DDBJ whole genome shotgun (WGS) entry which is preliminary data.</text>
</comment>
<evidence type="ECO:0000313" key="5">
    <source>
        <dbReference type="EMBL" id="MFD1046968.1"/>
    </source>
</evidence>
<comment type="similarity">
    <text evidence="2">Belongs to the EspG family.</text>
</comment>
<keyword evidence="4" id="KW-0143">Chaperone</keyword>